<feature type="compositionally biased region" description="Polar residues" evidence="1">
    <location>
        <begin position="474"/>
        <end position="484"/>
    </location>
</feature>
<keyword evidence="4" id="KW-1185">Reference proteome</keyword>
<sequence>MTIAKIHQNSSARATLGYVLTKPGASVIGGNAADWVERDALTEAQRDALLEDTIALFDLAAALNPIKQPVYHIALSLPPHETLDDEAFSELSDQYLAGLILSAVQPALLKQSNDIQLAAAIECFRQEELPKYFYVIVRHTDAPHPHVHLVVAKINLETTKAIPTSFDRYRSQIVLRSLERQHGLSVQANSWEVDRKAESTQQAQAEIKTGQPSVHKRLQAVLDAAAARSQTVPAFIEQAQARGVEVQMQFTRTGKSKGISYSLDGVAFSGHALGTRYSFKEGDPGLVRHLGLSYAPERDRVLIQTLCRRPVASATPPQIDSPDSTQRLAMEHQRLRALALQQQAEAAADEDERQAKTDSFVPLASQLESSPIAPTEPAPISPPWVGRSDSALEPLPVVAEALQPPLSLPTTVVLETAATATQAPPVLSQPLPPGLPPAPPTPTVPPAHASQPDIPLPPAARRLASVPPPPHHQPQMTLTPTDNPDPSVPVAAEPAPLERAAWGRDIVAVIKLALFVAQQTKHEGTRYRFADDGQTLRLEAMDGRGLLVQLQGERLWVSPQLTAADHQYFQAQRAPLAALQKQGPTRVKPTVDKRKKGQEGR</sequence>
<dbReference type="AlphaFoldDB" id="A0A2T1EMK2"/>
<evidence type="ECO:0000259" key="2">
    <source>
        <dbReference type="Pfam" id="PF03432"/>
    </source>
</evidence>
<reference evidence="4" key="1">
    <citation type="submission" date="2018-02" db="EMBL/GenBank/DDBJ databases">
        <authorList>
            <person name="Moore K."/>
            <person name="Momper L."/>
        </authorList>
    </citation>
    <scope>NUCLEOTIDE SEQUENCE [LARGE SCALE GENOMIC DNA]</scope>
    <source>
        <strain evidence="4">ULC18</strain>
    </source>
</reference>
<dbReference type="RefSeq" id="WP_106254898.1">
    <property type="nucleotide sequence ID" value="NZ_CAWNSW010000059.1"/>
</dbReference>
<evidence type="ECO:0000256" key="1">
    <source>
        <dbReference type="SAM" id="MobiDB-lite"/>
    </source>
</evidence>
<feature type="region of interest" description="Disordered" evidence="1">
    <location>
        <begin position="579"/>
        <end position="601"/>
    </location>
</feature>
<reference evidence="3 4" key="2">
    <citation type="submission" date="2018-03" db="EMBL/GenBank/DDBJ databases">
        <title>The ancient ancestry and fast evolution of plastids.</title>
        <authorList>
            <person name="Moore K.R."/>
            <person name="Magnabosco C."/>
            <person name="Momper L."/>
            <person name="Gold D.A."/>
            <person name="Bosak T."/>
            <person name="Fournier G.P."/>
        </authorList>
    </citation>
    <scope>NUCLEOTIDE SEQUENCE [LARGE SCALE GENOMIC DNA]</scope>
    <source>
        <strain evidence="3 4">ULC18</strain>
    </source>
</reference>
<dbReference type="EMBL" id="PVWK01000016">
    <property type="protein sequence ID" value="PSB33908.1"/>
    <property type="molecule type" value="Genomic_DNA"/>
</dbReference>
<feature type="compositionally biased region" description="Basic and acidic residues" evidence="1">
    <location>
        <begin position="589"/>
        <end position="601"/>
    </location>
</feature>
<dbReference type="OrthoDB" id="423968at2"/>
<feature type="domain" description="MobA/VirD2-like nuclease" evidence="2">
    <location>
        <begin position="117"/>
        <end position="184"/>
    </location>
</feature>
<dbReference type="Proteomes" id="UP000239576">
    <property type="component" value="Unassembled WGS sequence"/>
</dbReference>
<protein>
    <recommendedName>
        <fullName evidence="2">MobA/VirD2-like nuclease domain-containing protein</fullName>
    </recommendedName>
</protein>
<dbReference type="Pfam" id="PF03432">
    <property type="entry name" value="Relaxase"/>
    <property type="match status" value="1"/>
</dbReference>
<feature type="compositionally biased region" description="Pro residues" evidence="1">
    <location>
        <begin position="430"/>
        <end position="445"/>
    </location>
</feature>
<dbReference type="InterPro" id="IPR005094">
    <property type="entry name" value="Endonuclease_MobA/VirD2"/>
</dbReference>
<feature type="region of interest" description="Disordered" evidence="1">
    <location>
        <begin position="423"/>
        <end position="491"/>
    </location>
</feature>
<organism evidence="3 4">
    <name type="scientific">Stenomitos frigidus ULC18</name>
    <dbReference type="NCBI Taxonomy" id="2107698"/>
    <lineage>
        <taxon>Bacteria</taxon>
        <taxon>Bacillati</taxon>
        <taxon>Cyanobacteriota</taxon>
        <taxon>Cyanophyceae</taxon>
        <taxon>Leptolyngbyales</taxon>
        <taxon>Leptolyngbyaceae</taxon>
        <taxon>Stenomitos</taxon>
    </lineage>
</organism>
<comment type="caution">
    <text evidence="3">The sequence shown here is derived from an EMBL/GenBank/DDBJ whole genome shotgun (WGS) entry which is preliminary data.</text>
</comment>
<gene>
    <name evidence="3" type="ORF">C7B82_03320</name>
</gene>
<evidence type="ECO:0000313" key="4">
    <source>
        <dbReference type="Proteomes" id="UP000239576"/>
    </source>
</evidence>
<feature type="region of interest" description="Disordered" evidence="1">
    <location>
        <begin position="367"/>
        <end position="387"/>
    </location>
</feature>
<proteinExistence type="predicted"/>
<accession>A0A2T1EMK2</accession>
<evidence type="ECO:0000313" key="3">
    <source>
        <dbReference type="EMBL" id="PSB33908.1"/>
    </source>
</evidence>
<name>A0A2T1EMK2_9CYAN</name>